<evidence type="ECO:0000313" key="2">
    <source>
        <dbReference type="EMBL" id="SFH29494.1"/>
    </source>
</evidence>
<accession>A0A1I2YV21</accession>
<dbReference type="EMBL" id="FOOT01000010">
    <property type="protein sequence ID" value="SFH29494.1"/>
    <property type="molecule type" value="Genomic_DNA"/>
</dbReference>
<feature type="transmembrane region" description="Helical" evidence="1">
    <location>
        <begin position="12"/>
        <end position="35"/>
    </location>
</feature>
<feature type="transmembrane region" description="Helical" evidence="1">
    <location>
        <begin position="41"/>
        <end position="59"/>
    </location>
</feature>
<proteinExistence type="predicted"/>
<keyword evidence="3" id="KW-1185">Reference proteome</keyword>
<gene>
    <name evidence="2" type="ORF">SAMN05421739_11027</name>
</gene>
<protein>
    <submittedName>
        <fullName evidence="2">Uncharacterized protein</fullName>
    </submittedName>
</protein>
<reference evidence="3" key="1">
    <citation type="submission" date="2016-10" db="EMBL/GenBank/DDBJ databases">
        <authorList>
            <person name="Varghese N."/>
            <person name="Submissions S."/>
        </authorList>
    </citation>
    <scope>NUCLEOTIDE SEQUENCE [LARGE SCALE GENOMIC DNA]</scope>
    <source>
        <strain evidence="3">LP51</strain>
    </source>
</reference>
<feature type="transmembrane region" description="Helical" evidence="1">
    <location>
        <begin position="192"/>
        <end position="210"/>
    </location>
</feature>
<dbReference type="OrthoDB" id="9828892at2"/>
<dbReference type="Proteomes" id="UP000198724">
    <property type="component" value="Unassembled WGS sequence"/>
</dbReference>
<feature type="transmembrane region" description="Helical" evidence="1">
    <location>
        <begin position="162"/>
        <end position="180"/>
    </location>
</feature>
<evidence type="ECO:0000256" key="1">
    <source>
        <dbReference type="SAM" id="Phobius"/>
    </source>
</evidence>
<evidence type="ECO:0000313" key="3">
    <source>
        <dbReference type="Proteomes" id="UP000198724"/>
    </source>
</evidence>
<dbReference type="STRING" id="1436961.SAMN05421739_11027"/>
<dbReference type="RefSeq" id="WP_092105071.1">
    <property type="nucleotide sequence ID" value="NZ_FOOT01000010.1"/>
</dbReference>
<dbReference type="AlphaFoldDB" id="A0A1I2YV21"/>
<name>A0A1I2YV21_9BACT</name>
<sequence length="219" mass="24709">MKYTINFVNGNRLVTIGFIGVVLSFALPPYLHITFNTEDTLMIGLIPSMLVISCLLAYFSSKRSQYFLVNDDGLYTSKHGLIKWGEVRGLELKDGAGTEVLIIRFKLRGRIVIPSKIDDSLNRQTFVAFREDVASHISRATAAAETKTIQHSYAYSGKGYRVFGYILLLALFLLTPYVFYLLVTEGMTAKKMVSVLVVYTLTLPMLGRIFRDEIVGRMR</sequence>
<keyword evidence="1" id="KW-0812">Transmembrane</keyword>
<keyword evidence="1" id="KW-0472">Membrane</keyword>
<organism evidence="2 3">
    <name type="scientific">Pontibacter chinhatensis</name>
    <dbReference type="NCBI Taxonomy" id="1436961"/>
    <lineage>
        <taxon>Bacteria</taxon>
        <taxon>Pseudomonadati</taxon>
        <taxon>Bacteroidota</taxon>
        <taxon>Cytophagia</taxon>
        <taxon>Cytophagales</taxon>
        <taxon>Hymenobacteraceae</taxon>
        <taxon>Pontibacter</taxon>
    </lineage>
</organism>
<keyword evidence="1" id="KW-1133">Transmembrane helix</keyword>